<evidence type="ECO:0000313" key="3">
    <source>
        <dbReference type="EMBL" id="GAA4736206.1"/>
    </source>
</evidence>
<accession>A0ABP8YPM5</accession>
<gene>
    <name evidence="3" type="ORF">GCM10025783_02890</name>
</gene>
<evidence type="ECO:0000256" key="1">
    <source>
        <dbReference type="SAM" id="MobiDB-lite"/>
    </source>
</evidence>
<organism evidence="3 4">
    <name type="scientific">Amnibacterium soli</name>
    <dbReference type="NCBI Taxonomy" id="1282736"/>
    <lineage>
        <taxon>Bacteria</taxon>
        <taxon>Bacillati</taxon>
        <taxon>Actinomycetota</taxon>
        <taxon>Actinomycetes</taxon>
        <taxon>Micrococcales</taxon>
        <taxon>Microbacteriaceae</taxon>
        <taxon>Amnibacterium</taxon>
    </lineage>
</organism>
<dbReference type="Proteomes" id="UP001500121">
    <property type="component" value="Unassembled WGS sequence"/>
</dbReference>
<dbReference type="EMBL" id="BAABLP010000001">
    <property type="protein sequence ID" value="GAA4736206.1"/>
    <property type="molecule type" value="Genomic_DNA"/>
</dbReference>
<protein>
    <submittedName>
        <fullName evidence="3">Uncharacterized protein</fullName>
    </submittedName>
</protein>
<feature type="transmembrane region" description="Helical" evidence="2">
    <location>
        <begin position="6"/>
        <end position="30"/>
    </location>
</feature>
<keyword evidence="2" id="KW-0812">Transmembrane</keyword>
<comment type="caution">
    <text evidence="3">The sequence shown here is derived from an EMBL/GenBank/DDBJ whole genome shotgun (WGS) entry which is preliminary data.</text>
</comment>
<feature type="region of interest" description="Disordered" evidence="1">
    <location>
        <begin position="38"/>
        <end position="68"/>
    </location>
</feature>
<feature type="compositionally biased region" description="Gly residues" evidence="1">
    <location>
        <begin position="57"/>
        <end position="68"/>
    </location>
</feature>
<evidence type="ECO:0000256" key="2">
    <source>
        <dbReference type="SAM" id="Phobius"/>
    </source>
</evidence>
<proteinExistence type="predicted"/>
<reference evidence="4" key="1">
    <citation type="journal article" date="2019" name="Int. J. Syst. Evol. Microbiol.">
        <title>The Global Catalogue of Microorganisms (GCM) 10K type strain sequencing project: providing services to taxonomists for standard genome sequencing and annotation.</title>
        <authorList>
            <consortium name="The Broad Institute Genomics Platform"/>
            <consortium name="The Broad Institute Genome Sequencing Center for Infectious Disease"/>
            <person name="Wu L."/>
            <person name="Ma J."/>
        </authorList>
    </citation>
    <scope>NUCLEOTIDE SEQUENCE [LARGE SCALE GENOMIC DNA]</scope>
    <source>
        <strain evidence="4">JCM 19015</strain>
    </source>
</reference>
<keyword evidence="2" id="KW-1133">Transmembrane helix</keyword>
<keyword evidence="4" id="KW-1185">Reference proteome</keyword>
<keyword evidence="2" id="KW-0472">Membrane</keyword>
<sequence length="68" mass="7121">MRMDLLSLAIGGGAMVVVVFAVGVLIEVLVHRRWGLRSSSPREDPALQAHQQAVRSGTGGFGSGGPQH</sequence>
<dbReference type="RefSeq" id="WP_345479132.1">
    <property type="nucleotide sequence ID" value="NZ_BAABLP010000001.1"/>
</dbReference>
<name>A0ABP8YPM5_9MICO</name>
<evidence type="ECO:0000313" key="4">
    <source>
        <dbReference type="Proteomes" id="UP001500121"/>
    </source>
</evidence>